<name>A0A0P9DG47_9CHLR</name>
<dbReference type="SUPFAM" id="SSF52821">
    <property type="entry name" value="Rhodanese/Cell cycle control phosphatase"/>
    <property type="match status" value="1"/>
</dbReference>
<dbReference type="PROSITE" id="PS50206">
    <property type="entry name" value="RHODANESE_3"/>
    <property type="match status" value="1"/>
</dbReference>
<evidence type="ECO:0000259" key="1">
    <source>
        <dbReference type="PROSITE" id="PS50206"/>
    </source>
</evidence>
<reference evidence="2 3" key="1">
    <citation type="submission" date="2015-09" db="EMBL/GenBank/DDBJ databases">
        <title>Draft genome sequence of Kouleothrix aurantiaca JCM 19913.</title>
        <authorList>
            <person name="Hemp J."/>
        </authorList>
    </citation>
    <scope>NUCLEOTIDE SEQUENCE [LARGE SCALE GENOMIC DNA]</scope>
    <source>
        <strain evidence="2 3">COM-B</strain>
    </source>
</reference>
<feature type="domain" description="Rhodanese" evidence="1">
    <location>
        <begin position="54"/>
        <end position="119"/>
    </location>
</feature>
<accession>A0A0P9DG47</accession>
<dbReference type="PANTHER" id="PTHR43031">
    <property type="entry name" value="FAD-DEPENDENT OXIDOREDUCTASE"/>
    <property type="match status" value="1"/>
</dbReference>
<dbReference type="EMBL" id="LJCR01000044">
    <property type="protein sequence ID" value="KPV54528.1"/>
    <property type="molecule type" value="Genomic_DNA"/>
</dbReference>
<comment type="caution">
    <text evidence="2">The sequence shown here is derived from an EMBL/GenBank/DDBJ whole genome shotgun (WGS) entry which is preliminary data.</text>
</comment>
<keyword evidence="3" id="KW-1185">Reference proteome</keyword>
<dbReference type="InterPro" id="IPR050229">
    <property type="entry name" value="GlpE_sulfurtransferase"/>
</dbReference>
<evidence type="ECO:0000313" key="3">
    <source>
        <dbReference type="Proteomes" id="UP000050509"/>
    </source>
</evidence>
<dbReference type="Proteomes" id="UP000050509">
    <property type="component" value="Unassembled WGS sequence"/>
</dbReference>
<protein>
    <recommendedName>
        <fullName evidence="1">Rhodanese domain-containing protein</fullName>
    </recommendedName>
</protein>
<sequence>MPAAAPAGVPLRVAGGAYSNVAPQQFAEMLKNKDFFFVNTHIPYEGEIGPTDAFIPFDQTTRKLNEYPTDKNAKIVVYCRSGRMSDIAARELVKAGYTNVWNLDGGMIAWERAGYAIVTK</sequence>
<dbReference type="SMART" id="SM00450">
    <property type="entry name" value="RHOD"/>
    <property type="match status" value="1"/>
</dbReference>
<dbReference type="CDD" id="cd00158">
    <property type="entry name" value="RHOD"/>
    <property type="match status" value="1"/>
</dbReference>
<dbReference type="Pfam" id="PF00581">
    <property type="entry name" value="Rhodanese"/>
    <property type="match status" value="1"/>
</dbReference>
<gene>
    <name evidence="2" type="ORF">SE17_03205</name>
</gene>
<dbReference type="Gene3D" id="3.40.250.10">
    <property type="entry name" value="Rhodanese-like domain"/>
    <property type="match status" value="1"/>
</dbReference>
<evidence type="ECO:0000313" key="2">
    <source>
        <dbReference type="EMBL" id="KPV54528.1"/>
    </source>
</evidence>
<dbReference type="InterPro" id="IPR036873">
    <property type="entry name" value="Rhodanese-like_dom_sf"/>
</dbReference>
<dbReference type="InterPro" id="IPR001763">
    <property type="entry name" value="Rhodanese-like_dom"/>
</dbReference>
<dbReference type="PANTHER" id="PTHR43031:SF16">
    <property type="entry name" value="OXIDOREDUCTASE"/>
    <property type="match status" value="1"/>
</dbReference>
<organism evidence="2 3">
    <name type="scientific">Kouleothrix aurantiaca</name>
    <dbReference type="NCBI Taxonomy" id="186479"/>
    <lineage>
        <taxon>Bacteria</taxon>
        <taxon>Bacillati</taxon>
        <taxon>Chloroflexota</taxon>
        <taxon>Chloroflexia</taxon>
        <taxon>Chloroflexales</taxon>
        <taxon>Roseiflexineae</taxon>
        <taxon>Roseiflexaceae</taxon>
        <taxon>Kouleothrix</taxon>
    </lineage>
</organism>
<dbReference type="PATRIC" id="fig|186479.3.peg.8297"/>
<proteinExistence type="predicted"/>
<dbReference type="AlphaFoldDB" id="A0A0P9DG47"/>